<dbReference type="UniPathway" id="UPA00094"/>
<dbReference type="Proteomes" id="UP000663825">
    <property type="component" value="Unassembled WGS sequence"/>
</dbReference>
<dbReference type="InterPro" id="IPR032821">
    <property type="entry name" value="PKS_assoc"/>
</dbReference>
<evidence type="ECO:0000259" key="9">
    <source>
        <dbReference type="PROSITE" id="PS50075"/>
    </source>
</evidence>
<dbReference type="SMART" id="SM00825">
    <property type="entry name" value="PKS_KS"/>
    <property type="match status" value="1"/>
</dbReference>
<dbReference type="Gene3D" id="3.40.50.720">
    <property type="entry name" value="NAD(P)-binding Rossmann-like Domain"/>
    <property type="match status" value="2"/>
</dbReference>
<dbReference type="OrthoDB" id="329835at2759"/>
<feature type="active site" description="Proton acceptor; for dehydratase activity" evidence="7">
    <location>
        <position position="1010"/>
    </location>
</feature>
<reference evidence="12" key="1">
    <citation type="submission" date="2021-02" db="EMBL/GenBank/DDBJ databases">
        <authorList>
            <person name="Nowell W R."/>
        </authorList>
    </citation>
    <scope>NUCLEOTIDE SEQUENCE</scope>
</reference>
<dbReference type="SUPFAM" id="SSF51735">
    <property type="entry name" value="NAD(P)-binding Rossmann-fold domains"/>
    <property type="match status" value="2"/>
</dbReference>
<evidence type="ECO:0000256" key="2">
    <source>
        <dbReference type="ARBA" id="ARBA00022553"/>
    </source>
</evidence>
<dbReference type="GO" id="GO:0031177">
    <property type="term" value="F:phosphopantetheine binding"/>
    <property type="evidence" value="ECO:0007669"/>
    <property type="project" value="InterPro"/>
</dbReference>
<organism evidence="12 13">
    <name type="scientific">Rotaria socialis</name>
    <dbReference type="NCBI Taxonomy" id="392032"/>
    <lineage>
        <taxon>Eukaryota</taxon>
        <taxon>Metazoa</taxon>
        <taxon>Spiralia</taxon>
        <taxon>Gnathifera</taxon>
        <taxon>Rotifera</taxon>
        <taxon>Eurotatoria</taxon>
        <taxon>Bdelloidea</taxon>
        <taxon>Philodinida</taxon>
        <taxon>Philodinidae</taxon>
        <taxon>Rotaria</taxon>
    </lineage>
</organism>
<dbReference type="PROSITE" id="PS00606">
    <property type="entry name" value="KS3_1"/>
    <property type="match status" value="1"/>
</dbReference>
<evidence type="ECO:0008006" key="14">
    <source>
        <dbReference type="Google" id="ProtNLM"/>
    </source>
</evidence>
<dbReference type="Pfam" id="PF21089">
    <property type="entry name" value="PKS_DH_N"/>
    <property type="match status" value="1"/>
</dbReference>
<dbReference type="CDD" id="cd05195">
    <property type="entry name" value="enoyl_red"/>
    <property type="match status" value="1"/>
</dbReference>
<evidence type="ECO:0000256" key="4">
    <source>
        <dbReference type="ARBA" id="ARBA00022857"/>
    </source>
</evidence>
<dbReference type="PANTHER" id="PTHR45681:SF6">
    <property type="entry name" value="POLYKETIDE SYNTHASE 37"/>
    <property type="match status" value="1"/>
</dbReference>
<dbReference type="EMBL" id="CAJNXB010003639">
    <property type="protein sequence ID" value="CAF3328726.1"/>
    <property type="molecule type" value="Genomic_DNA"/>
</dbReference>
<dbReference type="GO" id="GO:0016491">
    <property type="term" value="F:oxidoreductase activity"/>
    <property type="evidence" value="ECO:0007669"/>
    <property type="project" value="InterPro"/>
</dbReference>
<evidence type="ECO:0000256" key="1">
    <source>
        <dbReference type="ARBA" id="ARBA00022450"/>
    </source>
</evidence>
<dbReference type="InterPro" id="IPR016036">
    <property type="entry name" value="Malonyl_transacylase_ACP-bd"/>
</dbReference>
<feature type="region of interest" description="C-terminal hotdog fold" evidence="7">
    <location>
        <begin position="1158"/>
        <end position="1304"/>
    </location>
</feature>
<proteinExistence type="predicted"/>
<dbReference type="Gene3D" id="3.30.70.3290">
    <property type="match status" value="1"/>
</dbReference>
<dbReference type="InterPro" id="IPR013968">
    <property type="entry name" value="PKS_KR"/>
</dbReference>
<dbReference type="SUPFAM" id="SSF50129">
    <property type="entry name" value="GroES-like"/>
    <property type="match status" value="1"/>
</dbReference>
<dbReference type="SUPFAM" id="SSF53335">
    <property type="entry name" value="S-adenosyl-L-methionine-dependent methyltransferases"/>
    <property type="match status" value="1"/>
</dbReference>
<dbReference type="InterPro" id="IPR018201">
    <property type="entry name" value="Ketoacyl_synth_AS"/>
</dbReference>
<dbReference type="Gene3D" id="3.10.129.110">
    <property type="entry name" value="Polyketide synthase dehydratase"/>
    <property type="match status" value="1"/>
</dbReference>
<dbReference type="PROSITE" id="PS52019">
    <property type="entry name" value="PKS_MFAS_DH"/>
    <property type="match status" value="1"/>
</dbReference>
<keyword evidence="4" id="KW-0521">NADP</keyword>
<dbReference type="Pfam" id="PF00109">
    <property type="entry name" value="ketoacyl-synt"/>
    <property type="match status" value="1"/>
</dbReference>
<keyword evidence="6" id="KW-0012">Acyltransferase</keyword>
<protein>
    <recommendedName>
        <fullName evidence="14">Polyketide synthase</fullName>
    </recommendedName>
</protein>
<dbReference type="Pfam" id="PF16197">
    <property type="entry name" value="KAsynt_C_assoc"/>
    <property type="match status" value="1"/>
</dbReference>
<dbReference type="InterPro" id="IPR020806">
    <property type="entry name" value="PKS_PP-bd"/>
</dbReference>
<dbReference type="Gene3D" id="3.40.50.150">
    <property type="entry name" value="Vaccinia Virus protein VP39"/>
    <property type="match status" value="1"/>
</dbReference>
<evidence type="ECO:0000256" key="8">
    <source>
        <dbReference type="SAM" id="MobiDB-lite"/>
    </source>
</evidence>
<keyword evidence="1" id="KW-0596">Phosphopantetheine</keyword>
<dbReference type="InterPro" id="IPR016035">
    <property type="entry name" value="Acyl_Trfase/lysoPLipase"/>
</dbReference>
<dbReference type="Pfam" id="PF08659">
    <property type="entry name" value="KR"/>
    <property type="match status" value="1"/>
</dbReference>
<dbReference type="InterPro" id="IPR016039">
    <property type="entry name" value="Thiolase-like"/>
</dbReference>
<dbReference type="Gene3D" id="3.40.366.10">
    <property type="entry name" value="Malonyl-Coenzyme A Acyl Carrier Protein, domain 2"/>
    <property type="match status" value="1"/>
</dbReference>
<dbReference type="InterPro" id="IPR050444">
    <property type="entry name" value="Polyketide_Synthase"/>
</dbReference>
<evidence type="ECO:0000256" key="3">
    <source>
        <dbReference type="ARBA" id="ARBA00022679"/>
    </source>
</evidence>
<feature type="compositionally biased region" description="Basic and acidic residues" evidence="8">
    <location>
        <begin position="2865"/>
        <end position="2879"/>
    </location>
</feature>
<gene>
    <name evidence="12" type="ORF">TIS948_LOCUS21028</name>
</gene>
<dbReference type="InterPro" id="IPR049552">
    <property type="entry name" value="PKS_DH_N"/>
</dbReference>
<dbReference type="InterPro" id="IPR020841">
    <property type="entry name" value="PKS_Beta-ketoAc_synthase_dom"/>
</dbReference>
<dbReference type="Gene3D" id="3.40.47.10">
    <property type="match status" value="1"/>
</dbReference>
<dbReference type="Pfam" id="PF14765">
    <property type="entry name" value="PS-DH"/>
    <property type="match status" value="1"/>
</dbReference>
<dbReference type="Pfam" id="PF00107">
    <property type="entry name" value="ADH_zinc_N"/>
    <property type="match status" value="1"/>
</dbReference>
<dbReference type="SMART" id="SM00822">
    <property type="entry name" value="PKS_KR"/>
    <property type="match status" value="1"/>
</dbReference>
<dbReference type="InterPro" id="IPR036736">
    <property type="entry name" value="ACP-like_sf"/>
</dbReference>
<dbReference type="SMART" id="SM00823">
    <property type="entry name" value="PKS_PP"/>
    <property type="match status" value="1"/>
</dbReference>
<dbReference type="GO" id="GO:0006633">
    <property type="term" value="P:fatty acid biosynthetic process"/>
    <property type="evidence" value="ECO:0007669"/>
    <property type="project" value="UniProtKB-UniPathway"/>
</dbReference>
<comment type="caution">
    <text evidence="12">The sequence shown here is derived from an EMBL/GenBank/DDBJ whole genome shotgun (WGS) entry which is preliminary data.</text>
</comment>
<dbReference type="InterPro" id="IPR009081">
    <property type="entry name" value="PP-bd_ACP"/>
</dbReference>
<dbReference type="SMART" id="SM00829">
    <property type="entry name" value="PKS_ER"/>
    <property type="match status" value="1"/>
</dbReference>
<dbReference type="Pfam" id="PF08240">
    <property type="entry name" value="ADH_N"/>
    <property type="match status" value="1"/>
</dbReference>
<evidence type="ECO:0000256" key="7">
    <source>
        <dbReference type="PROSITE-ProRule" id="PRU01363"/>
    </source>
</evidence>
<evidence type="ECO:0000313" key="13">
    <source>
        <dbReference type="Proteomes" id="UP000663825"/>
    </source>
</evidence>
<dbReference type="SUPFAM" id="SSF52151">
    <property type="entry name" value="FabD/lysophospholipase-like"/>
    <property type="match status" value="1"/>
</dbReference>
<name>A0A817U3N3_9BILA</name>
<evidence type="ECO:0000313" key="12">
    <source>
        <dbReference type="EMBL" id="CAF3328726.1"/>
    </source>
</evidence>
<dbReference type="Pfam" id="PF02801">
    <property type="entry name" value="Ketoacyl-synt_C"/>
    <property type="match status" value="1"/>
</dbReference>
<dbReference type="PROSITE" id="PS52004">
    <property type="entry name" value="KS3_2"/>
    <property type="match status" value="1"/>
</dbReference>
<accession>A0A817U3N3</accession>
<dbReference type="InterPro" id="IPR029063">
    <property type="entry name" value="SAM-dependent_MTases_sf"/>
</dbReference>
<dbReference type="InterPro" id="IPR036291">
    <property type="entry name" value="NAD(P)-bd_dom_sf"/>
</dbReference>
<dbReference type="GO" id="GO:0044550">
    <property type="term" value="P:secondary metabolite biosynthetic process"/>
    <property type="evidence" value="ECO:0007669"/>
    <property type="project" value="UniProtKB-ARBA"/>
</dbReference>
<feature type="region of interest" description="Disordered" evidence="8">
    <location>
        <begin position="2865"/>
        <end position="2886"/>
    </location>
</feature>
<dbReference type="SMART" id="SM00826">
    <property type="entry name" value="PKS_DH"/>
    <property type="match status" value="1"/>
</dbReference>
<dbReference type="InterPro" id="IPR014031">
    <property type="entry name" value="Ketoacyl_synth_C"/>
</dbReference>
<dbReference type="InterPro" id="IPR057326">
    <property type="entry name" value="KR_dom"/>
</dbReference>
<feature type="domain" description="Carrier" evidence="9">
    <location>
        <begin position="2637"/>
        <end position="2712"/>
    </location>
</feature>
<dbReference type="CDD" id="cd00833">
    <property type="entry name" value="PKS"/>
    <property type="match status" value="1"/>
</dbReference>
<dbReference type="PANTHER" id="PTHR45681">
    <property type="entry name" value="POLYKETIDE SYNTHASE 44-RELATED"/>
    <property type="match status" value="1"/>
</dbReference>
<evidence type="ECO:0000259" key="11">
    <source>
        <dbReference type="PROSITE" id="PS52019"/>
    </source>
</evidence>
<feature type="domain" description="Ketosynthase family 3 (KS3)" evidence="10">
    <location>
        <begin position="12"/>
        <end position="451"/>
    </location>
</feature>
<dbReference type="InterPro" id="IPR049551">
    <property type="entry name" value="PKS_DH_C"/>
</dbReference>
<keyword evidence="2" id="KW-0597">Phosphoprotein</keyword>
<dbReference type="InterPro" id="IPR013149">
    <property type="entry name" value="ADH-like_C"/>
</dbReference>
<evidence type="ECO:0000256" key="5">
    <source>
        <dbReference type="ARBA" id="ARBA00023268"/>
    </source>
</evidence>
<dbReference type="SUPFAM" id="SSF47336">
    <property type="entry name" value="ACP-like"/>
    <property type="match status" value="1"/>
</dbReference>
<sequence length="2904" mass="325213">MTEIQQAKSGAHEPIAIIGIACEFAGGISSPFDLWHALVNSQDVGSEIPIERFDIHSHSAHMMNQDNGELRKRLVHRGYFLPSSKWDTFEPSFFGLSDGEAATVDPCHRLLLHKFVHLVDDAGYSLDRVRGSRTSVHIGQFSISHQEATLNLKPEFRTRLHGPNIMLYNAAARLSYHFDLHGPNLSFDVACSSSLQAVHMAIQTLRSGEADMAVAGGVNAFYTPVSHLNITLLGAISVDGRSRSFSTDANGYAKGEGLGLVLLKRLKDAERDGDKIYCVIRDVLTNHDGSEGKISYVIPSPAGQYRLLNDIYEQAEFDRKRIFYVEAHGTGTPVGDPIEANTLGRFFNRSQVDSPLLIGSVKSNLGHTEGTAGVAALIKVALCMRYRAIPPNMHFKALNPKIDAKRFNIHVVQHLTPFPTRKNNNDKQEPVAIGINSFGMGGNNAHAIVEEYHPSERTNLTKDSSATNGYHHLVVERQKPLVFLITAKSQESLRKQVDLFNTWLQQQKYDKQTTNAENEKAFLARVSRQLLLRRTISYEHLAIIVATDLAELREKLDAYLADSAAPGLHIAQRPQIPVNADLRLCYVFSGQGPQWWAMGRQLYSTEPVFRQWIEQIDVELAKITQEWRLLDELIGKTEAESRINDTNISQPALFSIQVALTALLASWGIYPSAIVSHSAGEQAAAFIGGRVNLPEAVRIVYHRSRLQHRNTRQGGRMLAVSMSEKEARELLRGIEDVVHIAAVNSARSVTLSGDEAIIDEIQSILTVCHPNVFKARLRIENAFHSHQMDRFQIKEDMLSSLSNISGLPLQDKKQLFNEKCAQAQFYSSVLGKKMDSNIPVDAHYWWANVRQEVRFNDAIQAILSDGAADAFLEVSPHPVLATSIREICEAAGTQAHIFPTLKRKEDEEMTLLATVAQISHSSTVWQNFLDSRYIQGDDDSDHYEFDRFPVYAFNTSPCWYESRESVLERRAMNESNHPLLGIRLWTQQKNPTWRSLINLKLAEHAFLIDHRIHDGIMFPAAGYLELALAGCRELQIRHSNDDSTHLLPIAFEHVEFHKALLLNESELVEIYTEITWPLSEWSIYSRPWESSGQDCMRSAGMAGTDVLSSYTDAQALNTFSLRTFTLHARGRIDTGAHLKLHAARGASEPSVFLGSDEFIMSSMEPASVYARLSTRGYQYGNEFQVTESMAASKSKVIGQIQFKQGSDQYYLYPVAVDGSLHAPMTILPGSDTLLPIGIEKMIIYGSTLNRSRLVTYTSYHSTVAGISQDHTQAFDMIVYDAKEKTPLFAFDTFVTQGSRGKSRSKTTDKSVFEKMKELAEFPNADYSEHIETILSDYCLQRKWYPIDLEMIDLVRDDLQASNFDLSLLPEATTNMYDADKQLSESIEQLNELASEYAHLAIEQLSHLVDADTKPETLHQLIPEDHSAHMHLFLDSCLALAHKKISSSVTQHTTQLRIVKLFERFPLIKPLLTVISAIGTQLMNLIVGKQDISEVFTGDSDNLKALEELQVLISQTKTYAAFQILVSHLKKIALVGSKPTRKLRVFFIGSGVSANALPILEKLTDLVQEANGHVELVYTENDSKLLEQAKETIISSDPRLIISYRVFDIENVDTDSLIEAHDIVFVSNILGGAMDKLQVISDLRSLLTPGGLLLIVELTIAHSYFNLLFGISDSWWRGNGEKQGVLNVEEWKQLINGVGGFDKNVLTSPSNQFGNTLILAQKSTQIDTLAKLSERNEQGWLILGDNRNNLSSKILSYLPCPNIEVEIRDPNSQYQESKAQVITVVKQMLAKYKQLNIVFGWSLSTLPLGEGSDDNNEAAFHSQDEIMCGLLVHVLQTIQSELAEQANQPYPYVFVLTENAQTPADKQLNASPTPILGLTRSLFNEYKRYHLKLVDLQPNENNCNGNYSDSFVNVIVRHLIQSRNIHELAEIVIQQDEHDSQVITRLDWKYETVVDKTTLDDKVTTRTIIPSEDGDKFPFRLQVAESRFLADLVWVREPSIDEILPGQLEVRVHCVGLNFRDVLKARGMYPHIRRFAQFDKDQPYEDRDTVLGFDFMGSVVRVNNPDSCLKPGDRVYGSSVKGVFHSHLIVNEFDVVSIPQSCSLTDEELAALPCGFLTAFYALKLRVQLTQGQTVLVHAASGATGQAFIQYAQLVGAQVLATAGSEEKRRMLREHFGIKHVFNSRDLSFVNSIREIYPKGIDVIVNSLTGSLMQESVKLLAPRGHFVELGKRDIFDKTFLPLYHLKSDCSYHIIDLIMLNTHGHMSPRVWLEEILEHFRTGKFKPIEPTVVVEPSDVIETFTKVNRGEAMGKSVIRIFSSKQPLQIKDDIGIVPNSQHTSDMFPSLVCNHGTIIISGGFGGLGLTMTQWMIEERGVKRVCLMSRRKLVELETPDNPQYDDWLRVKHAAKAHNAHVDVVQADVTRFSDVKNLIVNINKTQYPVRGILHAAVIVEDHALNKLTDENIVRMLGPKVRGAWNFHHACQVTQAPIHFFVMFSSIRNHLLDMGSGGYNAGNQFLDALADFRVNRLGLPALSIGLPAVSGAGMFHRYREFLTTLQSTQGFALVPNIAVFKLFDRLHRVQWESPCPLIFAVNWENLRQRVHQLPTHQLSDVVRQQAISSQERNPALNNMSNILDIETICDRTQATIAHLLGSTSVDRIDVSRSLVAQGLDSLAAVSLYNWLGKEFNVFVPLADLLQGISVKIIGQFVMNKIQEQQGANGASLEMNSTETGIAQAAKNYEEDVIHDVSTDTGVNDVQCILPCSKTGNTLFIHFFVADSTKTKFQALIAKCAEYFGEDRTPGLFLLDTSTMKNVEAMISQMRRIQPRGPYSLVAIGENSSHVIMDISNQLQKYESASISRIIRVESAKEQNPKTSKDHHTTIAGSLEDSTTVHRLVEKLLHDSKG</sequence>
<dbReference type="InterPro" id="IPR011032">
    <property type="entry name" value="GroES-like_sf"/>
</dbReference>
<dbReference type="InterPro" id="IPR049900">
    <property type="entry name" value="PKS_mFAS_DH"/>
</dbReference>
<dbReference type="InterPro" id="IPR014043">
    <property type="entry name" value="Acyl_transferase_dom"/>
</dbReference>
<dbReference type="InterPro" id="IPR001227">
    <property type="entry name" value="Ac_transferase_dom_sf"/>
</dbReference>
<keyword evidence="5" id="KW-0511">Multifunctional enzyme</keyword>
<feature type="region of interest" description="N-terminal hotdog fold" evidence="7">
    <location>
        <begin position="977"/>
        <end position="1139"/>
    </location>
</feature>
<dbReference type="InterPro" id="IPR020807">
    <property type="entry name" value="PKS_DH"/>
</dbReference>
<dbReference type="Pfam" id="PF23297">
    <property type="entry name" value="ACP_SdgA_C"/>
    <property type="match status" value="1"/>
</dbReference>
<feature type="domain" description="PKS/mFAS DH" evidence="11">
    <location>
        <begin position="977"/>
        <end position="1304"/>
    </location>
</feature>
<dbReference type="Pfam" id="PF00698">
    <property type="entry name" value="Acyl_transf_1"/>
    <property type="match status" value="1"/>
</dbReference>
<dbReference type="GO" id="GO:0004315">
    <property type="term" value="F:3-oxoacyl-[acyl-carrier-protein] synthase activity"/>
    <property type="evidence" value="ECO:0007669"/>
    <property type="project" value="InterPro"/>
</dbReference>
<evidence type="ECO:0000259" key="10">
    <source>
        <dbReference type="PROSITE" id="PS52004"/>
    </source>
</evidence>
<dbReference type="Gene3D" id="3.90.180.10">
    <property type="entry name" value="Medium-chain alcohol dehydrogenases, catalytic domain"/>
    <property type="match status" value="1"/>
</dbReference>
<dbReference type="InterPro" id="IPR042104">
    <property type="entry name" value="PKS_dehydratase_sf"/>
</dbReference>
<dbReference type="Gene3D" id="1.10.1200.10">
    <property type="entry name" value="ACP-like"/>
    <property type="match status" value="1"/>
</dbReference>
<dbReference type="PROSITE" id="PS50075">
    <property type="entry name" value="CARRIER"/>
    <property type="match status" value="1"/>
</dbReference>
<dbReference type="InterPro" id="IPR013154">
    <property type="entry name" value="ADH-like_N"/>
</dbReference>
<evidence type="ECO:0000256" key="6">
    <source>
        <dbReference type="ARBA" id="ARBA00023315"/>
    </source>
</evidence>
<dbReference type="SUPFAM" id="SSF55048">
    <property type="entry name" value="Probable ACP-binding domain of malonyl-CoA ACP transacylase"/>
    <property type="match status" value="1"/>
</dbReference>
<dbReference type="InterPro" id="IPR020843">
    <property type="entry name" value="ER"/>
</dbReference>
<keyword evidence="3" id="KW-0808">Transferase</keyword>
<dbReference type="InterPro" id="IPR014030">
    <property type="entry name" value="Ketoacyl_synth_N"/>
</dbReference>
<dbReference type="SMART" id="SM00827">
    <property type="entry name" value="PKS_AT"/>
    <property type="match status" value="1"/>
</dbReference>
<dbReference type="SUPFAM" id="SSF53901">
    <property type="entry name" value="Thiolase-like"/>
    <property type="match status" value="1"/>
</dbReference>
<feature type="active site" description="Proton donor; for dehydratase activity" evidence="7">
    <location>
        <position position="1217"/>
    </location>
</feature>